<evidence type="ECO:0000313" key="3">
    <source>
        <dbReference type="Proteomes" id="UP000217257"/>
    </source>
</evidence>
<dbReference type="EMBL" id="CP022098">
    <property type="protein sequence ID" value="ATB41969.1"/>
    <property type="molecule type" value="Genomic_DNA"/>
</dbReference>
<reference evidence="2 3" key="1">
    <citation type="submission" date="2017-06" db="EMBL/GenBank/DDBJ databases">
        <title>Sequencing and comparative analysis of myxobacterial genomes.</title>
        <authorList>
            <person name="Rupp O."/>
            <person name="Goesmann A."/>
            <person name="Sogaard-Andersen L."/>
        </authorList>
    </citation>
    <scope>NUCLEOTIDE SEQUENCE [LARGE SCALE GENOMIC DNA]</scope>
    <source>
        <strain evidence="2 3">DSM 52655</strain>
    </source>
</reference>
<proteinExistence type="predicted"/>
<gene>
    <name evidence="2" type="ORF">CYFUS_007445</name>
</gene>
<dbReference type="Proteomes" id="UP000217257">
    <property type="component" value="Chromosome"/>
</dbReference>
<evidence type="ECO:0000313" key="2">
    <source>
        <dbReference type="EMBL" id="ATB41969.1"/>
    </source>
</evidence>
<organism evidence="2 3">
    <name type="scientific">Cystobacter fuscus</name>
    <dbReference type="NCBI Taxonomy" id="43"/>
    <lineage>
        <taxon>Bacteria</taxon>
        <taxon>Pseudomonadati</taxon>
        <taxon>Myxococcota</taxon>
        <taxon>Myxococcia</taxon>
        <taxon>Myxococcales</taxon>
        <taxon>Cystobacterineae</taxon>
        <taxon>Archangiaceae</taxon>
        <taxon>Cystobacter</taxon>
    </lineage>
</organism>
<feature type="region of interest" description="Disordered" evidence="1">
    <location>
        <begin position="1"/>
        <end position="27"/>
    </location>
</feature>
<evidence type="ECO:0000256" key="1">
    <source>
        <dbReference type="SAM" id="MobiDB-lite"/>
    </source>
</evidence>
<protein>
    <submittedName>
        <fullName evidence="2">Uncharacterized protein</fullName>
    </submittedName>
</protein>
<accession>A0A250JDI6</accession>
<sequence>MTLKRLLSCPQGPGLSAGEPSEGVVAGEGSPEVLLEPGCLLPAPLSG</sequence>
<name>A0A250JDI6_9BACT</name>
<dbReference type="AlphaFoldDB" id="A0A250JDI6"/>
<dbReference type="KEGG" id="cfus:CYFUS_007445"/>